<evidence type="ECO:0000256" key="1">
    <source>
        <dbReference type="SAM" id="MobiDB-lite"/>
    </source>
</evidence>
<reference evidence="2 3" key="1">
    <citation type="submission" date="2019-07" db="EMBL/GenBank/DDBJ databases">
        <title>New species of Amycolatopsis and Streptomyces.</title>
        <authorList>
            <person name="Duangmal K."/>
            <person name="Teo W.F.A."/>
            <person name="Lipun K."/>
        </authorList>
    </citation>
    <scope>NUCLEOTIDE SEQUENCE [LARGE SCALE GENOMIC DNA]</scope>
    <source>
        <strain evidence="2 3">TISTR 2346</strain>
    </source>
</reference>
<evidence type="ECO:0000313" key="3">
    <source>
        <dbReference type="Proteomes" id="UP000326979"/>
    </source>
</evidence>
<keyword evidence="3" id="KW-1185">Reference proteome</keyword>
<dbReference type="InterPro" id="IPR023286">
    <property type="entry name" value="ABATE_dom_sf"/>
</dbReference>
<gene>
    <name evidence="2" type="ORF">FNH04_24400</name>
</gene>
<dbReference type="OrthoDB" id="4096627at2"/>
<comment type="caution">
    <text evidence="2">The sequence shown here is derived from an EMBL/GenBank/DDBJ whole genome shotgun (WGS) entry which is preliminary data.</text>
</comment>
<organism evidence="2 3">
    <name type="scientific">Streptomyces phyllanthi</name>
    <dbReference type="NCBI Taxonomy" id="1803180"/>
    <lineage>
        <taxon>Bacteria</taxon>
        <taxon>Bacillati</taxon>
        <taxon>Actinomycetota</taxon>
        <taxon>Actinomycetes</taxon>
        <taxon>Kitasatosporales</taxon>
        <taxon>Streptomycetaceae</taxon>
        <taxon>Streptomyces</taxon>
    </lineage>
</organism>
<evidence type="ECO:0008006" key="4">
    <source>
        <dbReference type="Google" id="ProtNLM"/>
    </source>
</evidence>
<dbReference type="AlphaFoldDB" id="A0A5N8W730"/>
<proteinExistence type="predicted"/>
<dbReference type="EMBL" id="VJZE01000186">
    <property type="protein sequence ID" value="MPY42932.1"/>
    <property type="molecule type" value="Genomic_DNA"/>
</dbReference>
<name>A0A5N8W730_9ACTN</name>
<dbReference type="SUPFAM" id="SSF160904">
    <property type="entry name" value="Jann2411-like"/>
    <property type="match status" value="1"/>
</dbReference>
<protein>
    <recommendedName>
        <fullName evidence="4">CGNR zinc finger domain-containing protein</fullName>
    </recommendedName>
</protein>
<sequence>MMLLMAAYVDPRFRPTLWPGTPVPTPELMPLRGARADGEWIVWTPQVRSRAYTVPVPEDFYLREFMEVDPEDLDAVAALMRIYGHLGGSINTGSWDVDVYEHLKELAEREHPRAPFALHGELATLFMREAQAAITTWLALRRKGGLDALIEPEVSEEELAQWQASNADREEAWPRDLDHLRELVLEIRISDLMSELNAALKPFSIGIGSLSDRYPTILAVAFLQLYNHLAEDATIRECANETCRRNFVRQRGRAAYGQNRTSGIKYCTRECARAQAQREHRRRRKQQTPPLQQLPAPGPQPHDTSEPTAEGR</sequence>
<accession>A0A5N8W730</accession>
<dbReference type="Proteomes" id="UP000326979">
    <property type="component" value="Unassembled WGS sequence"/>
</dbReference>
<feature type="compositionally biased region" description="Basic and acidic residues" evidence="1">
    <location>
        <begin position="303"/>
        <end position="312"/>
    </location>
</feature>
<evidence type="ECO:0000313" key="2">
    <source>
        <dbReference type="EMBL" id="MPY42932.1"/>
    </source>
</evidence>
<feature type="region of interest" description="Disordered" evidence="1">
    <location>
        <begin position="275"/>
        <end position="312"/>
    </location>
</feature>